<keyword evidence="24" id="KW-1185">Reference proteome</keyword>
<dbReference type="FunFam" id="1.10.287.940:FF:000008">
    <property type="entry name" value="P2X purinoceptor"/>
    <property type="match status" value="1"/>
</dbReference>
<dbReference type="Proteomes" id="UP000248480">
    <property type="component" value="Unplaced"/>
</dbReference>
<dbReference type="GO" id="GO:0033198">
    <property type="term" value="P:response to ATP"/>
    <property type="evidence" value="ECO:0007669"/>
    <property type="project" value="InterPro"/>
</dbReference>
<dbReference type="RefSeq" id="XP_004385114.1">
    <property type="nucleotide sequence ID" value="XM_004385057.1"/>
</dbReference>
<feature type="transmembrane region" description="Helical" evidence="23">
    <location>
        <begin position="344"/>
        <end position="362"/>
    </location>
</feature>
<evidence type="ECO:0000256" key="22">
    <source>
        <dbReference type="SAM" id="MobiDB-lite"/>
    </source>
</evidence>
<organism evidence="24 25">
    <name type="scientific">Trichechus manatus latirostris</name>
    <name type="common">Florida manatee</name>
    <dbReference type="NCBI Taxonomy" id="127582"/>
    <lineage>
        <taxon>Eukaryota</taxon>
        <taxon>Metazoa</taxon>
        <taxon>Chordata</taxon>
        <taxon>Craniata</taxon>
        <taxon>Vertebrata</taxon>
        <taxon>Euteleostomi</taxon>
        <taxon>Mammalia</taxon>
        <taxon>Eutheria</taxon>
        <taxon>Afrotheria</taxon>
        <taxon>Sirenia</taxon>
        <taxon>Trichechidae</taxon>
        <taxon>Trichechus</taxon>
    </lineage>
</organism>
<keyword evidence="6" id="KW-0547">Nucleotide-binding</keyword>
<keyword evidence="8 23" id="KW-1133">Transmembrane helix</keyword>
<comment type="subcellular location">
    <subcellularLocation>
        <location evidence="1">Cell membrane</location>
        <topology evidence="1">Multi-pass membrane protein</topology>
    </subcellularLocation>
</comment>
<evidence type="ECO:0000313" key="24">
    <source>
        <dbReference type="Proteomes" id="UP000248480"/>
    </source>
</evidence>
<dbReference type="PRINTS" id="PR01309">
    <property type="entry name" value="P2X2RECEPTOR"/>
</dbReference>
<comment type="function">
    <text evidence="20">ATP-gated nonselective transmembrane cation channel permeable to potassium, sodium and calcium. Activation by extracellular ATP induces a variety of cellular responses, such as excitatory postsynaptic responses in sensory neurons, neuromuscular junctions (NMJ) formation, hearing, perception of taste and peristalsis. In the inner ear, regulates sound transduction and auditory neurotransmission, outer hair cell electromotility, inner ear gap junctions, and K(+) recycling. Mediates synaptic transmission between neurons and from neurons to smooth muscle.</text>
</comment>
<feature type="region of interest" description="Disordered" evidence="22">
    <location>
        <begin position="1"/>
        <end position="43"/>
    </location>
</feature>
<dbReference type="InterPro" id="IPR003045">
    <property type="entry name" value="P2X2_purnocptor"/>
</dbReference>
<evidence type="ECO:0000256" key="1">
    <source>
        <dbReference type="ARBA" id="ARBA00004651"/>
    </source>
</evidence>
<dbReference type="CTD" id="22953"/>
<keyword evidence="7" id="KW-0067">ATP-binding</keyword>
<sequence>MAPHAIQERLQHQGRQQQQRQRQQGPPGTGHQLSSCQGDRRVSLRQPPHAPVLLPEANLSRRGQPLPVTQTLVATWSHTAPTQGMERFALSQRLCLRSIPLPNEEPRRLSISRVLTHPPGALWWPAAAAPTRRPGPSDLQSGQDAVLGRACLLVARGNRCTSCDSVSSPASGNVTALAVARPLLQPRPPHPFPVSREAQGLPCAQGSALELSPLPSICCWSPSPLCSAAGATVSIKQAFPGFVLSDRLLGGTTCSVDMAPWMSVPCRRRPASTFARLTGAGGCGAAPGREDGTPGHTCRALAVGTLRDGVGAGAARRLARGCWSAFWDYETPKVIVVKNRHLGVVYRAVQLLILLYFVWYVFIVQKSYQDTETGPESSIITKVKGISTSEHKVWDVEEYVRPPEGGSVFSIITRIEVTPSQALGTCPESMRVSNAICDSDKDCVAGELDMLGNGLRTGRCVPYYYGASKTCEVSGWCPVEDGASVSQFLGKMAPNFTILIKNSIHYPKFQFSKGNIASRKDDYLKHCTFDEASNLYCPIFKLGFIVEQAGENFTELAHKGGVIGVIINWHCDLDLSASKCNPKYSFRRLDPKHIPASSGYNFRFAKYYKVNGTTTRTLIKAYGIRIDVIVHGQAGKFSLIPTIINVATALTSVGVGSFLCDWILLTFMNKNKVYSHKKFDKMVDGPDLTVGQGLSASEPPRQDPTLTDPKGLAQL</sequence>
<dbReference type="Gene3D" id="1.10.287.940">
    <property type="entry name" value="atp-gated p2x4 ion channel"/>
    <property type="match status" value="1"/>
</dbReference>
<evidence type="ECO:0000256" key="8">
    <source>
        <dbReference type="ARBA" id="ARBA00022989"/>
    </source>
</evidence>
<dbReference type="InterPro" id="IPR059116">
    <property type="entry name" value="P2X_receptor"/>
</dbReference>
<evidence type="ECO:0000256" key="9">
    <source>
        <dbReference type="ARBA" id="ARBA00023065"/>
    </source>
</evidence>
<evidence type="ECO:0000256" key="14">
    <source>
        <dbReference type="ARBA" id="ARBA00023303"/>
    </source>
</evidence>
<comment type="catalytic activity">
    <reaction evidence="17">
        <text>K(+)(in) = K(+)(out)</text>
        <dbReference type="Rhea" id="RHEA:29463"/>
        <dbReference type="ChEBI" id="CHEBI:29103"/>
    </reaction>
</comment>
<dbReference type="InterPro" id="IPR053792">
    <property type="entry name" value="P2X_RECEPTOR_CS"/>
</dbReference>
<dbReference type="FunCoup" id="A0A2Y9E1E3">
    <property type="interactions" value="552"/>
</dbReference>
<keyword evidence="10 23" id="KW-0472">Membrane</keyword>
<feature type="compositionally biased region" description="Low complexity" evidence="22">
    <location>
        <begin position="13"/>
        <end position="32"/>
    </location>
</feature>
<keyword evidence="4" id="KW-1003">Cell membrane</keyword>
<dbReference type="GO" id="GO:0001614">
    <property type="term" value="F:purinergic nucleotide receptor activity"/>
    <property type="evidence" value="ECO:0007669"/>
    <property type="project" value="InterPro"/>
</dbReference>
<keyword evidence="3" id="KW-0813">Transport</keyword>
<dbReference type="GeneID" id="101358869"/>
<accession>A0A2Y9E1E3</accession>
<dbReference type="Pfam" id="PF00864">
    <property type="entry name" value="P2X_receptor"/>
    <property type="match status" value="1"/>
</dbReference>
<comment type="similarity">
    <text evidence="2">Belongs to the P2X receptor family.</text>
</comment>
<dbReference type="NCBIfam" id="TIGR00863">
    <property type="entry name" value="P2X"/>
    <property type="match status" value="1"/>
</dbReference>
<reference evidence="25" key="1">
    <citation type="submission" date="2025-08" db="UniProtKB">
        <authorList>
            <consortium name="RefSeq"/>
        </authorList>
    </citation>
    <scope>IDENTIFICATION</scope>
</reference>
<evidence type="ECO:0000256" key="2">
    <source>
        <dbReference type="ARBA" id="ARBA00009848"/>
    </source>
</evidence>
<dbReference type="GO" id="GO:0004931">
    <property type="term" value="F:extracellularly ATP-gated monoatomic cation channel activity"/>
    <property type="evidence" value="ECO:0007669"/>
    <property type="project" value="InterPro"/>
</dbReference>
<dbReference type="Gene3D" id="2.60.490.10">
    <property type="entry name" value="atp-gated p2x4 ion channel domain"/>
    <property type="match status" value="1"/>
</dbReference>
<keyword evidence="12" id="KW-0325">Glycoprotein</keyword>
<evidence type="ECO:0000256" key="15">
    <source>
        <dbReference type="ARBA" id="ARBA00031974"/>
    </source>
</evidence>
<dbReference type="GO" id="GO:0070588">
    <property type="term" value="P:calcium ion transmembrane transport"/>
    <property type="evidence" value="ECO:0007669"/>
    <property type="project" value="TreeGrafter"/>
</dbReference>
<dbReference type="KEGG" id="tmu:101358869"/>
<dbReference type="GO" id="GO:0005886">
    <property type="term" value="C:plasma membrane"/>
    <property type="evidence" value="ECO:0007669"/>
    <property type="project" value="UniProtKB-SubCell"/>
</dbReference>
<feature type="compositionally biased region" description="Basic and acidic residues" evidence="22">
    <location>
        <begin position="1"/>
        <end position="11"/>
    </location>
</feature>
<feature type="transmembrane region" description="Helical" evidence="23">
    <location>
        <begin position="646"/>
        <end position="668"/>
    </location>
</feature>
<evidence type="ECO:0000256" key="18">
    <source>
        <dbReference type="ARBA" id="ARBA00036239"/>
    </source>
</evidence>
<dbReference type="InterPro" id="IPR001429">
    <property type="entry name" value="P2X_purnocptor"/>
</dbReference>
<feature type="region of interest" description="Disordered" evidence="22">
    <location>
        <begin position="690"/>
        <end position="715"/>
    </location>
</feature>
<dbReference type="GO" id="GO:0005524">
    <property type="term" value="F:ATP binding"/>
    <property type="evidence" value="ECO:0007669"/>
    <property type="project" value="UniProtKB-KW"/>
</dbReference>
<proteinExistence type="inferred from homology"/>
<dbReference type="PANTHER" id="PTHR10125">
    <property type="entry name" value="P2X PURINOCEPTOR"/>
    <property type="match status" value="1"/>
</dbReference>
<keyword evidence="9" id="KW-0406">Ion transport</keyword>
<comment type="catalytic activity">
    <reaction evidence="18">
        <text>Na(+)(in) = Na(+)(out)</text>
        <dbReference type="Rhea" id="RHEA:34963"/>
        <dbReference type="ChEBI" id="CHEBI:29101"/>
    </reaction>
</comment>
<evidence type="ECO:0000256" key="11">
    <source>
        <dbReference type="ARBA" id="ARBA00023157"/>
    </source>
</evidence>
<evidence type="ECO:0000256" key="12">
    <source>
        <dbReference type="ARBA" id="ARBA00023180"/>
    </source>
</evidence>
<keyword evidence="13" id="KW-1071">Ligand-gated ion channel</keyword>
<evidence type="ECO:0000256" key="21">
    <source>
        <dbReference type="ARBA" id="ARBA00067112"/>
    </source>
</evidence>
<evidence type="ECO:0000256" key="17">
    <source>
        <dbReference type="ARBA" id="ARBA00034430"/>
    </source>
</evidence>
<evidence type="ECO:0000256" key="13">
    <source>
        <dbReference type="ARBA" id="ARBA00023286"/>
    </source>
</evidence>
<gene>
    <name evidence="25" type="primary">P2RX2</name>
</gene>
<dbReference type="InParanoid" id="A0A2Y9E1E3"/>
<evidence type="ECO:0000313" key="25">
    <source>
        <dbReference type="RefSeq" id="XP_004385114.1"/>
    </source>
</evidence>
<dbReference type="GO" id="GO:0043235">
    <property type="term" value="C:receptor complex"/>
    <property type="evidence" value="ECO:0007669"/>
    <property type="project" value="TreeGrafter"/>
</dbReference>
<dbReference type="PRINTS" id="PR01307">
    <property type="entry name" value="P2XRECEPTOR"/>
</dbReference>
<evidence type="ECO:0000256" key="3">
    <source>
        <dbReference type="ARBA" id="ARBA00022448"/>
    </source>
</evidence>
<evidence type="ECO:0000256" key="7">
    <source>
        <dbReference type="ARBA" id="ARBA00022840"/>
    </source>
</evidence>
<evidence type="ECO:0000256" key="19">
    <source>
        <dbReference type="ARBA" id="ARBA00036634"/>
    </source>
</evidence>
<dbReference type="AlphaFoldDB" id="A0A2Y9E1E3"/>
<evidence type="ECO:0000256" key="10">
    <source>
        <dbReference type="ARBA" id="ARBA00023136"/>
    </source>
</evidence>
<evidence type="ECO:0000256" key="20">
    <source>
        <dbReference type="ARBA" id="ARBA00056854"/>
    </source>
</evidence>
<protein>
    <recommendedName>
        <fullName evidence="21">P2X purinoceptor 2</fullName>
    </recommendedName>
    <alternativeName>
        <fullName evidence="15">ATP receptor</fullName>
    </alternativeName>
    <alternativeName>
        <fullName evidence="16">Purinergic receptor</fullName>
    </alternativeName>
</protein>
<dbReference type="PANTHER" id="PTHR10125:SF4">
    <property type="entry name" value="P2X PURINOCEPTOR 2"/>
    <property type="match status" value="1"/>
</dbReference>
<comment type="catalytic activity">
    <reaction evidence="19">
        <text>Ca(2+)(in) = Ca(2+)(out)</text>
        <dbReference type="Rhea" id="RHEA:29671"/>
        <dbReference type="ChEBI" id="CHEBI:29108"/>
    </reaction>
</comment>
<dbReference type="FunFam" id="2.60.490.10:FF:000001">
    <property type="entry name" value="P2X purinoceptor"/>
    <property type="match status" value="1"/>
</dbReference>
<dbReference type="GO" id="GO:0098794">
    <property type="term" value="C:postsynapse"/>
    <property type="evidence" value="ECO:0007669"/>
    <property type="project" value="GOC"/>
</dbReference>
<name>A0A2Y9E1E3_TRIMA</name>
<keyword evidence="5 23" id="KW-0812">Transmembrane</keyword>
<evidence type="ECO:0000256" key="5">
    <source>
        <dbReference type="ARBA" id="ARBA00022692"/>
    </source>
</evidence>
<evidence type="ECO:0000256" key="23">
    <source>
        <dbReference type="SAM" id="Phobius"/>
    </source>
</evidence>
<dbReference type="PROSITE" id="PS01212">
    <property type="entry name" value="P2X_RECEPTOR"/>
    <property type="match status" value="1"/>
</dbReference>
<keyword evidence="11" id="KW-1015">Disulfide bond</keyword>
<dbReference type="OrthoDB" id="494673at2759"/>
<evidence type="ECO:0000256" key="6">
    <source>
        <dbReference type="ARBA" id="ARBA00022741"/>
    </source>
</evidence>
<evidence type="ECO:0000256" key="16">
    <source>
        <dbReference type="ARBA" id="ARBA00033052"/>
    </source>
</evidence>
<dbReference type="InterPro" id="IPR027309">
    <property type="entry name" value="P2X_extracellular_dom_sf"/>
</dbReference>
<dbReference type="STRING" id="127582.A0A2Y9E1E3"/>
<keyword evidence="14" id="KW-0407">Ion channel</keyword>
<evidence type="ECO:0000256" key="4">
    <source>
        <dbReference type="ARBA" id="ARBA00022475"/>
    </source>
</evidence>